<dbReference type="EMBL" id="BARW01025865">
    <property type="protein sequence ID" value="GAJ13292.1"/>
    <property type="molecule type" value="Genomic_DNA"/>
</dbReference>
<dbReference type="Gene3D" id="3.20.20.70">
    <property type="entry name" value="Aldolase class I"/>
    <property type="match status" value="1"/>
</dbReference>
<dbReference type="InterPro" id="IPR002220">
    <property type="entry name" value="DapA-like"/>
</dbReference>
<comment type="caution">
    <text evidence="1">The sequence shown here is derived from an EMBL/GenBank/DDBJ whole genome shotgun (WGS) entry which is preliminary data.</text>
</comment>
<dbReference type="SUPFAM" id="SSF51569">
    <property type="entry name" value="Aldolase"/>
    <property type="match status" value="1"/>
</dbReference>
<sequence length="49" mass="5548">MKEIRGIIPTLLTPFNDNNKVDKEVMLRQIYYAIEQNPNALGVNGEASE</sequence>
<gene>
    <name evidence="1" type="ORF">S12H4_42297</name>
</gene>
<evidence type="ECO:0008006" key="2">
    <source>
        <dbReference type="Google" id="ProtNLM"/>
    </source>
</evidence>
<dbReference type="Pfam" id="PF00701">
    <property type="entry name" value="DHDPS"/>
    <property type="match status" value="1"/>
</dbReference>
<accession>X1V9L3</accession>
<dbReference type="InterPro" id="IPR013785">
    <property type="entry name" value="Aldolase_TIM"/>
</dbReference>
<proteinExistence type="predicted"/>
<protein>
    <recommendedName>
        <fullName evidence="2">Dihydrodipicolinate synthase</fullName>
    </recommendedName>
</protein>
<name>X1V9L3_9ZZZZ</name>
<dbReference type="GO" id="GO:0016829">
    <property type="term" value="F:lyase activity"/>
    <property type="evidence" value="ECO:0007669"/>
    <property type="project" value="InterPro"/>
</dbReference>
<reference evidence="1" key="1">
    <citation type="journal article" date="2014" name="Front. Microbiol.">
        <title>High frequency of phylogenetically diverse reductive dehalogenase-homologous genes in deep subseafloor sedimentary metagenomes.</title>
        <authorList>
            <person name="Kawai M."/>
            <person name="Futagami T."/>
            <person name="Toyoda A."/>
            <person name="Takaki Y."/>
            <person name="Nishi S."/>
            <person name="Hori S."/>
            <person name="Arai W."/>
            <person name="Tsubouchi T."/>
            <person name="Morono Y."/>
            <person name="Uchiyama I."/>
            <person name="Ito T."/>
            <person name="Fujiyama A."/>
            <person name="Inagaki F."/>
            <person name="Takami H."/>
        </authorList>
    </citation>
    <scope>NUCLEOTIDE SEQUENCE</scope>
    <source>
        <strain evidence="1">Expedition CK06-06</strain>
    </source>
</reference>
<dbReference type="AlphaFoldDB" id="X1V9L3"/>
<organism evidence="1">
    <name type="scientific">marine sediment metagenome</name>
    <dbReference type="NCBI Taxonomy" id="412755"/>
    <lineage>
        <taxon>unclassified sequences</taxon>
        <taxon>metagenomes</taxon>
        <taxon>ecological metagenomes</taxon>
    </lineage>
</organism>
<evidence type="ECO:0000313" key="1">
    <source>
        <dbReference type="EMBL" id="GAJ13292.1"/>
    </source>
</evidence>
<feature type="non-terminal residue" evidence="1">
    <location>
        <position position="49"/>
    </location>
</feature>